<keyword evidence="5" id="KW-1185">Reference proteome</keyword>
<proteinExistence type="predicted"/>
<dbReference type="EMBL" id="BAAAPE010000007">
    <property type="protein sequence ID" value="GAA2071076.1"/>
    <property type="molecule type" value="Genomic_DNA"/>
</dbReference>
<feature type="signal peptide" evidence="2">
    <location>
        <begin position="1"/>
        <end position="23"/>
    </location>
</feature>
<gene>
    <name evidence="4" type="ORF">GCM10009801_22330</name>
</gene>
<sequence>MKRKVIIATVAAAALIGGGTATAVGVSGSSGNDTKPLPQSQSQVRLSDDDHGDHDDRYDDHDGRDDLDSDDHDGRDDRDGRDDDGSGKADRDESAGNADVSADEAHERVLKAVPGTVTELELDTDDNRLTWEADVLGKNGTWHKVELDAGDGKVLRQGTDRDGKDATEARAATVDAGEAARKAGSATNGSVTSIDLEGGHWEIDSVDKKGVEHEVAVDAKTGKVAQQSWEHDDHDDHGNDADDRDDHDGDDHDDD</sequence>
<feature type="compositionally biased region" description="Low complexity" evidence="1">
    <location>
        <begin position="17"/>
        <end position="31"/>
    </location>
</feature>
<accession>A0ABP5HBL1</accession>
<evidence type="ECO:0000256" key="2">
    <source>
        <dbReference type="SAM" id="SignalP"/>
    </source>
</evidence>
<name>A0ABP5HBL1_9ACTN</name>
<evidence type="ECO:0000313" key="4">
    <source>
        <dbReference type="EMBL" id="GAA2071076.1"/>
    </source>
</evidence>
<feature type="compositionally biased region" description="Basic and acidic residues" evidence="1">
    <location>
        <begin position="229"/>
        <end position="255"/>
    </location>
</feature>
<organism evidence="4 5">
    <name type="scientific">Streptomyces albiaxialis</name>
    <dbReference type="NCBI Taxonomy" id="329523"/>
    <lineage>
        <taxon>Bacteria</taxon>
        <taxon>Bacillati</taxon>
        <taxon>Actinomycetota</taxon>
        <taxon>Actinomycetes</taxon>
        <taxon>Kitasatosporales</taxon>
        <taxon>Streptomycetaceae</taxon>
        <taxon>Streptomyces</taxon>
    </lineage>
</organism>
<evidence type="ECO:0000259" key="3">
    <source>
        <dbReference type="Pfam" id="PF03413"/>
    </source>
</evidence>
<feature type="domain" description="PepSY" evidence="3">
    <location>
        <begin position="100"/>
        <end position="156"/>
    </location>
</feature>
<feature type="region of interest" description="Disordered" evidence="1">
    <location>
        <begin position="205"/>
        <end position="255"/>
    </location>
</feature>
<evidence type="ECO:0000313" key="5">
    <source>
        <dbReference type="Proteomes" id="UP001500016"/>
    </source>
</evidence>
<dbReference type="Gene3D" id="3.10.450.40">
    <property type="match status" value="2"/>
</dbReference>
<feature type="domain" description="PepSY" evidence="3">
    <location>
        <begin position="178"/>
        <end position="224"/>
    </location>
</feature>
<evidence type="ECO:0000256" key="1">
    <source>
        <dbReference type="SAM" id="MobiDB-lite"/>
    </source>
</evidence>
<dbReference type="Pfam" id="PF03413">
    <property type="entry name" value="PepSY"/>
    <property type="match status" value="2"/>
</dbReference>
<protein>
    <recommendedName>
        <fullName evidence="3">PepSY domain-containing protein</fullName>
    </recommendedName>
</protein>
<dbReference type="Proteomes" id="UP001500016">
    <property type="component" value="Unassembled WGS sequence"/>
</dbReference>
<reference evidence="5" key="1">
    <citation type="journal article" date="2019" name="Int. J. Syst. Evol. Microbiol.">
        <title>The Global Catalogue of Microorganisms (GCM) 10K type strain sequencing project: providing services to taxonomists for standard genome sequencing and annotation.</title>
        <authorList>
            <consortium name="The Broad Institute Genomics Platform"/>
            <consortium name="The Broad Institute Genome Sequencing Center for Infectious Disease"/>
            <person name="Wu L."/>
            <person name="Ma J."/>
        </authorList>
    </citation>
    <scope>NUCLEOTIDE SEQUENCE [LARGE SCALE GENOMIC DNA]</scope>
    <source>
        <strain evidence="5">JCM 15478</strain>
    </source>
</reference>
<keyword evidence="2" id="KW-0732">Signal</keyword>
<feature type="compositionally biased region" description="Basic and acidic residues" evidence="1">
    <location>
        <begin position="205"/>
        <end position="221"/>
    </location>
</feature>
<feature type="compositionally biased region" description="Basic and acidic residues" evidence="1">
    <location>
        <begin position="46"/>
        <end position="94"/>
    </location>
</feature>
<comment type="caution">
    <text evidence="4">The sequence shown here is derived from an EMBL/GenBank/DDBJ whole genome shotgun (WGS) entry which is preliminary data.</text>
</comment>
<feature type="region of interest" description="Disordered" evidence="1">
    <location>
        <begin position="17"/>
        <end position="105"/>
    </location>
</feature>
<dbReference type="InterPro" id="IPR025711">
    <property type="entry name" value="PepSY"/>
</dbReference>
<feature type="chain" id="PRO_5045352283" description="PepSY domain-containing protein" evidence="2">
    <location>
        <begin position="24"/>
        <end position="255"/>
    </location>
</feature>
<dbReference type="RefSeq" id="WP_344526716.1">
    <property type="nucleotide sequence ID" value="NZ_BAAAPE010000007.1"/>
</dbReference>